<evidence type="ECO:0000256" key="4">
    <source>
        <dbReference type="ARBA" id="ARBA00022764"/>
    </source>
</evidence>
<dbReference type="EMBL" id="QGTJ01000002">
    <property type="protein sequence ID" value="PWV64802.1"/>
    <property type="molecule type" value="Genomic_DNA"/>
</dbReference>
<dbReference type="Proteomes" id="UP000246569">
    <property type="component" value="Unassembled WGS sequence"/>
</dbReference>
<evidence type="ECO:0000256" key="5">
    <source>
        <dbReference type="ARBA" id="ARBA00023157"/>
    </source>
</evidence>
<dbReference type="CDD" id="cd03019">
    <property type="entry name" value="DsbA_DsbA"/>
    <property type="match status" value="1"/>
</dbReference>
<dbReference type="InterPro" id="IPR050824">
    <property type="entry name" value="Thiol_disulfide_DsbA"/>
</dbReference>
<evidence type="ECO:0000259" key="10">
    <source>
        <dbReference type="PROSITE" id="PS51352"/>
    </source>
</evidence>
<comment type="subcellular location">
    <subcellularLocation>
        <location evidence="1 7">Periplasm</location>
    </subcellularLocation>
</comment>
<name>A0A317MZS8_9GAMM</name>
<sequence>MMHPLKLIRALLAVLALLPALAAQAATDFVEGQHYLVLQKPVETSAPPGKVEVVELFWYGCPHCYRLEPVIEEWLQHKPAQADFVRIPAALGPSWELGARVYYATQVLGVTDKTHQALFDAVHRQHRNPTDEQAMADVVAAQGVDRDAFLKALHSFDVDTRLRKSKSQVLQYRITGVPAIVIAGKYVSDIGMAGSPQALVELIDFLVAREAAAAKP</sequence>
<feature type="disulfide bond" description="Redox-active" evidence="8">
    <location>
        <begin position="61"/>
        <end position="64"/>
    </location>
</feature>
<dbReference type="InterPro" id="IPR001853">
    <property type="entry name" value="DSBA-like_thioredoxin_dom"/>
</dbReference>
<evidence type="ECO:0000256" key="2">
    <source>
        <dbReference type="ARBA" id="ARBA00005791"/>
    </source>
</evidence>
<organism evidence="11 12">
    <name type="scientific">Plasticicumulans acidivorans</name>
    <dbReference type="NCBI Taxonomy" id="886464"/>
    <lineage>
        <taxon>Bacteria</taxon>
        <taxon>Pseudomonadati</taxon>
        <taxon>Pseudomonadota</taxon>
        <taxon>Gammaproteobacteria</taxon>
        <taxon>Candidatus Competibacteraceae</taxon>
        <taxon>Plasticicumulans</taxon>
    </lineage>
</organism>
<feature type="chain" id="PRO_5016389783" description="Thiol:disulfide interchange protein" evidence="9">
    <location>
        <begin position="26"/>
        <end position="216"/>
    </location>
</feature>
<keyword evidence="6" id="KW-0676">Redox-active center</keyword>
<dbReference type="Gene3D" id="3.40.30.10">
    <property type="entry name" value="Glutaredoxin"/>
    <property type="match status" value="1"/>
</dbReference>
<gene>
    <name evidence="11" type="ORF">C7443_102455</name>
</gene>
<dbReference type="Pfam" id="PF01323">
    <property type="entry name" value="DSBA"/>
    <property type="match status" value="1"/>
</dbReference>
<protein>
    <recommendedName>
        <fullName evidence="7">Thiol:disulfide interchange protein</fullName>
    </recommendedName>
</protein>
<dbReference type="AlphaFoldDB" id="A0A317MZS8"/>
<dbReference type="PROSITE" id="PS00194">
    <property type="entry name" value="THIOREDOXIN_1"/>
    <property type="match status" value="1"/>
</dbReference>
<dbReference type="InterPro" id="IPR013766">
    <property type="entry name" value="Thioredoxin_domain"/>
</dbReference>
<dbReference type="InterPro" id="IPR036249">
    <property type="entry name" value="Thioredoxin-like_sf"/>
</dbReference>
<dbReference type="GO" id="GO:0042597">
    <property type="term" value="C:periplasmic space"/>
    <property type="evidence" value="ECO:0007669"/>
    <property type="project" value="UniProtKB-SubCell"/>
</dbReference>
<keyword evidence="3 9" id="KW-0732">Signal</keyword>
<dbReference type="PANTHER" id="PTHR35891">
    <property type="entry name" value="THIOL:DISULFIDE INTERCHANGE PROTEIN DSBA"/>
    <property type="match status" value="1"/>
</dbReference>
<evidence type="ECO:0000256" key="8">
    <source>
        <dbReference type="PIRSR" id="PIRSR001488-1"/>
    </source>
</evidence>
<dbReference type="InterPro" id="IPR017937">
    <property type="entry name" value="Thioredoxin_CS"/>
</dbReference>
<proteinExistence type="inferred from homology"/>
<dbReference type="OrthoDB" id="9784896at2"/>
<dbReference type="PANTHER" id="PTHR35891:SF2">
    <property type="entry name" value="THIOL:DISULFIDE INTERCHANGE PROTEIN DSBA"/>
    <property type="match status" value="1"/>
</dbReference>
<evidence type="ECO:0000256" key="3">
    <source>
        <dbReference type="ARBA" id="ARBA00022729"/>
    </source>
</evidence>
<dbReference type="GO" id="GO:0015036">
    <property type="term" value="F:disulfide oxidoreductase activity"/>
    <property type="evidence" value="ECO:0007669"/>
    <property type="project" value="UniProtKB-ARBA"/>
</dbReference>
<comment type="caution">
    <text evidence="11">The sequence shown here is derived from an EMBL/GenBank/DDBJ whole genome shotgun (WGS) entry which is preliminary data.</text>
</comment>
<comment type="similarity">
    <text evidence="2">Belongs to the thioredoxin family. DsbA subfamily.</text>
</comment>
<accession>A0A317MZS8</accession>
<evidence type="ECO:0000256" key="7">
    <source>
        <dbReference type="PIRNR" id="PIRNR001488"/>
    </source>
</evidence>
<dbReference type="RefSeq" id="WP_110017426.1">
    <property type="nucleotide sequence ID" value="NZ_QGTJ01000002.1"/>
</dbReference>
<evidence type="ECO:0000256" key="9">
    <source>
        <dbReference type="SAM" id="SignalP"/>
    </source>
</evidence>
<feature type="signal peptide" evidence="9">
    <location>
        <begin position="1"/>
        <end position="25"/>
    </location>
</feature>
<feature type="domain" description="Thioredoxin" evidence="10">
    <location>
        <begin position="12"/>
        <end position="208"/>
    </location>
</feature>
<keyword evidence="5 7" id="KW-1015">Disulfide bond</keyword>
<dbReference type="InterPro" id="IPR023205">
    <property type="entry name" value="DsbA/DsbL"/>
</dbReference>
<keyword evidence="12" id="KW-1185">Reference proteome</keyword>
<evidence type="ECO:0000256" key="1">
    <source>
        <dbReference type="ARBA" id="ARBA00004418"/>
    </source>
</evidence>
<keyword evidence="4 7" id="KW-0574">Periplasm</keyword>
<evidence type="ECO:0000313" key="12">
    <source>
        <dbReference type="Proteomes" id="UP000246569"/>
    </source>
</evidence>
<dbReference type="SUPFAM" id="SSF52833">
    <property type="entry name" value="Thioredoxin-like"/>
    <property type="match status" value="1"/>
</dbReference>
<evidence type="ECO:0000313" key="11">
    <source>
        <dbReference type="EMBL" id="PWV64802.1"/>
    </source>
</evidence>
<dbReference type="PROSITE" id="PS51352">
    <property type="entry name" value="THIOREDOXIN_2"/>
    <property type="match status" value="1"/>
</dbReference>
<reference evidence="11 12" key="1">
    <citation type="submission" date="2018-05" db="EMBL/GenBank/DDBJ databases">
        <title>Genomic Encyclopedia of Type Strains, Phase IV (KMG-IV): sequencing the most valuable type-strain genomes for metagenomic binning, comparative biology and taxonomic classification.</title>
        <authorList>
            <person name="Goeker M."/>
        </authorList>
    </citation>
    <scope>NUCLEOTIDE SEQUENCE [LARGE SCALE GENOMIC DNA]</scope>
    <source>
        <strain evidence="11 12">DSM 23606</strain>
    </source>
</reference>
<dbReference type="PIRSF" id="PIRSF001488">
    <property type="entry name" value="Tdi_protein"/>
    <property type="match status" value="1"/>
</dbReference>
<evidence type="ECO:0000256" key="6">
    <source>
        <dbReference type="ARBA" id="ARBA00023284"/>
    </source>
</evidence>